<dbReference type="EMBL" id="ADBV01001546">
    <property type="protein sequence ID" value="EJW84605.1"/>
    <property type="molecule type" value="Genomic_DNA"/>
</dbReference>
<evidence type="ECO:0000313" key="1">
    <source>
        <dbReference type="EMBL" id="EJW84605.1"/>
    </source>
</evidence>
<reference evidence="2" key="1">
    <citation type="submission" date="2012-08" db="EMBL/GenBank/DDBJ databases">
        <title>The Genome Sequence of Wuchereria bancrofti.</title>
        <authorList>
            <person name="Nutman T.B."/>
            <person name="Fink D.L."/>
            <person name="Russ C."/>
            <person name="Young S."/>
            <person name="Zeng Q."/>
            <person name="Koehrsen M."/>
            <person name="Alvarado L."/>
            <person name="Berlin A."/>
            <person name="Chapman S.B."/>
            <person name="Chen Z."/>
            <person name="Freedman E."/>
            <person name="Gellesch M."/>
            <person name="Goldberg J."/>
            <person name="Griggs A."/>
            <person name="Gujja S."/>
            <person name="Heilman E.R."/>
            <person name="Heiman D."/>
            <person name="Hepburn T."/>
            <person name="Howarth C."/>
            <person name="Jen D."/>
            <person name="Larson L."/>
            <person name="Lewis B."/>
            <person name="Mehta T."/>
            <person name="Park D."/>
            <person name="Pearson M."/>
            <person name="Roberts A."/>
            <person name="Saif S."/>
            <person name="Shea T."/>
            <person name="Shenoy N."/>
            <person name="Sisk P."/>
            <person name="Stolte C."/>
            <person name="Sykes S."/>
            <person name="Walk T."/>
            <person name="White J."/>
            <person name="Yandava C."/>
            <person name="Haas B."/>
            <person name="Henn M.R."/>
            <person name="Nusbaum C."/>
            <person name="Birren B."/>
        </authorList>
    </citation>
    <scope>NUCLEOTIDE SEQUENCE [LARGE SCALE GENOMIC DNA]</scope>
    <source>
        <strain evidence="2">NA</strain>
    </source>
</reference>
<gene>
    <name evidence="1" type="ORF">WUBG_04481</name>
</gene>
<organism evidence="1 2">
    <name type="scientific">Wuchereria bancrofti</name>
    <dbReference type="NCBI Taxonomy" id="6293"/>
    <lineage>
        <taxon>Eukaryota</taxon>
        <taxon>Metazoa</taxon>
        <taxon>Ecdysozoa</taxon>
        <taxon>Nematoda</taxon>
        <taxon>Chromadorea</taxon>
        <taxon>Rhabditida</taxon>
        <taxon>Spirurina</taxon>
        <taxon>Spiruromorpha</taxon>
        <taxon>Filarioidea</taxon>
        <taxon>Onchocercidae</taxon>
        <taxon>Wuchereria</taxon>
    </lineage>
</organism>
<evidence type="ECO:0000313" key="2">
    <source>
        <dbReference type="Proteomes" id="UP000004810"/>
    </source>
</evidence>
<protein>
    <submittedName>
        <fullName evidence="1">Uncharacterized protein</fullName>
    </submittedName>
</protein>
<dbReference type="Proteomes" id="UP000004810">
    <property type="component" value="Unassembled WGS sequence"/>
</dbReference>
<dbReference type="AlphaFoldDB" id="J9BBU7"/>
<sequence>MCLPVRCNERSVNDIFPIFSYFLEKTFGILISDNSTVECFKQKDSFLKNL</sequence>
<name>J9BBU7_WUCBA</name>
<comment type="caution">
    <text evidence="1">The sequence shown here is derived from an EMBL/GenBank/DDBJ whole genome shotgun (WGS) entry which is preliminary data.</text>
</comment>
<proteinExistence type="predicted"/>
<accession>J9BBU7</accession>
<feature type="non-terminal residue" evidence="1">
    <location>
        <position position="50"/>
    </location>
</feature>